<gene>
    <name evidence="3" type="ORF">BDV96DRAFT_585204</name>
</gene>
<dbReference type="InterPro" id="IPR044925">
    <property type="entry name" value="His-Me_finger_sf"/>
</dbReference>
<evidence type="ECO:0000313" key="3">
    <source>
        <dbReference type="EMBL" id="KAF2109702.1"/>
    </source>
</evidence>
<dbReference type="Gene3D" id="3.90.75.10">
    <property type="entry name" value="Homing Intron 3 (I-ppo) Encoded Endonuclease, Chain A"/>
    <property type="match status" value="1"/>
</dbReference>
<dbReference type="Pfam" id="PF05551">
    <property type="entry name" value="zf-His_Me_endon"/>
    <property type="match status" value="1"/>
</dbReference>
<dbReference type="Proteomes" id="UP000799770">
    <property type="component" value="Unassembled WGS sequence"/>
</dbReference>
<dbReference type="EMBL" id="ML977341">
    <property type="protein sequence ID" value="KAF2109702.1"/>
    <property type="molecule type" value="Genomic_DNA"/>
</dbReference>
<dbReference type="InterPro" id="IPR008704">
    <property type="entry name" value="Endonuclease_Zinc-binding_loop"/>
</dbReference>
<evidence type="ECO:0000259" key="2">
    <source>
        <dbReference type="Pfam" id="PF05551"/>
    </source>
</evidence>
<evidence type="ECO:0000256" key="1">
    <source>
        <dbReference type="SAM" id="MobiDB-lite"/>
    </source>
</evidence>
<name>A0A6A5YRH3_9PLEO</name>
<sequence>MTGCGSKEDPIRFPAWITGNVIHDDDKQEVVVISDGEDDSENPGYTAIERQASSLNPPRCPSVDSDGDAFWDAPQSQAPSSAGPESPANEVEVETYDNDDEDEEDGIIIVPDESEGELYEAFMRSIPQWSDLRATEKVKQELDDEVSLLSSSQETQSIAQPYTPKASQDSRVSLVDELSPETFDSWTQLPSKTLTGYSLKKDKLIGSPYTQDRKSRKRQALYKHVPEQLDRLRNRRERLFDKVTGNRNSSECWLYVDKSIRYRKGTIQIPVQWTERGQTSITDLNIGFISMFIEGCMTDRIKEGIINEKWTASHLCGNWLCLNHHHIHAENHETNMSRNPCFADVYESCGHTPPCL</sequence>
<feature type="region of interest" description="Disordered" evidence="1">
    <location>
        <begin position="150"/>
        <end position="171"/>
    </location>
</feature>
<dbReference type="InterPro" id="IPR044930">
    <property type="entry name" value="Homing_endonuclease_His-Me"/>
</dbReference>
<feature type="compositionally biased region" description="Polar residues" evidence="1">
    <location>
        <begin position="155"/>
        <end position="171"/>
    </location>
</feature>
<dbReference type="SUPFAM" id="SSF54060">
    <property type="entry name" value="His-Me finger endonucleases"/>
    <property type="match status" value="1"/>
</dbReference>
<accession>A0A6A5YRH3</accession>
<proteinExistence type="predicted"/>
<dbReference type="GO" id="GO:0004519">
    <property type="term" value="F:endonuclease activity"/>
    <property type="evidence" value="ECO:0007669"/>
    <property type="project" value="InterPro"/>
</dbReference>
<feature type="compositionally biased region" description="Acidic residues" evidence="1">
    <location>
        <begin position="91"/>
        <end position="105"/>
    </location>
</feature>
<protein>
    <recommendedName>
        <fullName evidence="2">Zinc-binding loop region of homing endonuclease domain-containing protein</fullName>
    </recommendedName>
</protein>
<reference evidence="3" key="1">
    <citation type="journal article" date="2020" name="Stud. Mycol.">
        <title>101 Dothideomycetes genomes: a test case for predicting lifestyles and emergence of pathogens.</title>
        <authorList>
            <person name="Haridas S."/>
            <person name="Albert R."/>
            <person name="Binder M."/>
            <person name="Bloem J."/>
            <person name="Labutti K."/>
            <person name="Salamov A."/>
            <person name="Andreopoulos B."/>
            <person name="Baker S."/>
            <person name="Barry K."/>
            <person name="Bills G."/>
            <person name="Bluhm B."/>
            <person name="Cannon C."/>
            <person name="Castanera R."/>
            <person name="Culley D."/>
            <person name="Daum C."/>
            <person name="Ezra D."/>
            <person name="Gonzalez J."/>
            <person name="Henrissat B."/>
            <person name="Kuo A."/>
            <person name="Liang C."/>
            <person name="Lipzen A."/>
            <person name="Lutzoni F."/>
            <person name="Magnuson J."/>
            <person name="Mondo S."/>
            <person name="Nolan M."/>
            <person name="Ohm R."/>
            <person name="Pangilinan J."/>
            <person name="Park H.-J."/>
            <person name="Ramirez L."/>
            <person name="Alfaro M."/>
            <person name="Sun H."/>
            <person name="Tritt A."/>
            <person name="Yoshinaga Y."/>
            <person name="Zwiers L.-H."/>
            <person name="Turgeon B."/>
            <person name="Goodwin S."/>
            <person name="Spatafora J."/>
            <person name="Crous P."/>
            <person name="Grigoriev I."/>
        </authorList>
    </citation>
    <scope>NUCLEOTIDE SEQUENCE</scope>
    <source>
        <strain evidence="3">CBS 627.86</strain>
    </source>
</reference>
<evidence type="ECO:0000313" key="4">
    <source>
        <dbReference type="Proteomes" id="UP000799770"/>
    </source>
</evidence>
<dbReference type="OrthoDB" id="5386048at2759"/>
<organism evidence="3 4">
    <name type="scientific">Lophiotrema nucula</name>
    <dbReference type="NCBI Taxonomy" id="690887"/>
    <lineage>
        <taxon>Eukaryota</taxon>
        <taxon>Fungi</taxon>
        <taxon>Dikarya</taxon>
        <taxon>Ascomycota</taxon>
        <taxon>Pezizomycotina</taxon>
        <taxon>Dothideomycetes</taxon>
        <taxon>Pleosporomycetidae</taxon>
        <taxon>Pleosporales</taxon>
        <taxon>Lophiotremataceae</taxon>
        <taxon>Lophiotrema</taxon>
    </lineage>
</organism>
<feature type="region of interest" description="Disordered" evidence="1">
    <location>
        <begin position="32"/>
        <end position="105"/>
    </location>
</feature>
<keyword evidence="4" id="KW-1185">Reference proteome</keyword>
<feature type="non-terminal residue" evidence="3">
    <location>
        <position position="356"/>
    </location>
</feature>
<feature type="domain" description="Zinc-binding loop region of homing endonuclease" evidence="2">
    <location>
        <begin position="309"/>
        <end position="356"/>
    </location>
</feature>
<dbReference type="AlphaFoldDB" id="A0A6A5YRH3"/>